<dbReference type="Proteomes" id="UP000887566">
    <property type="component" value="Unplaced"/>
</dbReference>
<keyword evidence="1" id="KW-1185">Reference proteome</keyword>
<accession>A0A914WFS0</accession>
<evidence type="ECO:0000313" key="1">
    <source>
        <dbReference type="Proteomes" id="UP000887566"/>
    </source>
</evidence>
<proteinExistence type="predicted"/>
<reference evidence="2" key="1">
    <citation type="submission" date="2022-11" db="UniProtKB">
        <authorList>
            <consortium name="WormBaseParasite"/>
        </authorList>
    </citation>
    <scope>IDENTIFICATION</scope>
</reference>
<dbReference type="AlphaFoldDB" id="A0A914WFS0"/>
<sequence length="83" mass="9464">MACIIVMECNRTTISTKLQLRAGFEDCEIADKFGIPIPDEETTQGPIFWYFGQKQAGNTTRYFAIKKVFPKLKPLTQVTIVMM</sequence>
<name>A0A914WFS0_9BILA</name>
<protein>
    <submittedName>
        <fullName evidence="2">Uncharacterized protein</fullName>
    </submittedName>
</protein>
<evidence type="ECO:0000313" key="2">
    <source>
        <dbReference type="WBParaSite" id="PSAMB.scaffold401size53011.g5549.t1"/>
    </source>
</evidence>
<organism evidence="1 2">
    <name type="scientific">Plectus sambesii</name>
    <dbReference type="NCBI Taxonomy" id="2011161"/>
    <lineage>
        <taxon>Eukaryota</taxon>
        <taxon>Metazoa</taxon>
        <taxon>Ecdysozoa</taxon>
        <taxon>Nematoda</taxon>
        <taxon>Chromadorea</taxon>
        <taxon>Plectida</taxon>
        <taxon>Plectina</taxon>
        <taxon>Plectoidea</taxon>
        <taxon>Plectidae</taxon>
        <taxon>Plectus</taxon>
    </lineage>
</organism>
<dbReference type="WBParaSite" id="PSAMB.scaffold401size53011.g5549.t1">
    <property type="protein sequence ID" value="PSAMB.scaffold401size53011.g5549.t1"/>
    <property type="gene ID" value="PSAMB.scaffold401size53011.g5549"/>
</dbReference>